<dbReference type="EMBL" id="SLXO01000001">
    <property type="protein sequence ID" value="TCP38186.1"/>
    <property type="molecule type" value="Genomic_DNA"/>
</dbReference>
<dbReference type="PANTHER" id="PTHR43757:SF2">
    <property type="entry name" value="AMINOMETHYLTRANSFERASE, MITOCHONDRIAL"/>
    <property type="match status" value="1"/>
</dbReference>
<dbReference type="GO" id="GO:0006546">
    <property type="term" value="P:glycine catabolic process"/>
    <property type="evidence" value="ECO:0007669"/>
    <property type="project" value="InterPro"/>
</dbReference>
<comment type="similarity">
    <text evidence="1">Belongs to the GcvT family.</text>
</comment>
<dbReference type="FunFam" id="3.30.70.1400:FF:000001">
    <property type="entry name" value="Aminomethyltransferase"/>
    <property type="match status" value="1"/>
</dbReference>
<keyword evidence="5" id="KW-0809">Transit peptide</keyword>
<evidence type="ECO:0000256" key="1">
    <source>
        <dbReference type="ARBA" id="ARBA00008609"/>
    </source>
</evidence>
<dbReference type="Gene3D" id="3.30.1360.120">
    <property type="entry name" value="Probable tRNA modification gtpase trme, domain 1"/>
    <property type="match status" value="1"/>
</dbReference>
<keyword evidence="3" id="KW-0032">Aminotransferase</keyword>
<evidence type="ECO:0000256" key="6">
    <source>
        <dbReference type="ARBA" id="ARBA00031395"/>
    </source>
</evidence>
<dbReference type="InterPro" id="IPR006223">
    <property type="entry name" value="GcvT"/>
</dbReference>
<keyword evidence="4 11" id="KW-0808">Transferase</keyword>
<protein>
    <recommendedName>
        <fullName evidence="2">aminomethyltransferase</fullName>
        <ecNumber evidence="2">2.1.2.10</ecNumber>
    </recommendedName>
    <alternativeName>
        <fullName evidence="6">Glycine cleavage system T protein</fullName>
    </alternativeName>
</protein>
<dbReference type="NCBIfam" id="NF010093">
    <property type="entry name" value="PRK13579.1"/>
    <property type="match status" value="1"/>
</dbReference>
<evidence type="ECO:0000313" key="12">
    <source>
        <dbReference type="Proteomes" id="UP000295399"/>
    </source>
</evidence>
<comment type="catalytic activity">
    <reaction evidence="7">
        <text>N(6)-[(R)-S(8)-aminomethyldihydrolipoyl]-L-lysyl-[protein] + (6S)-5,6,7,8-tetrahydrofolate = N(6)-[(R)-dihydrolipoyl]-L-lysyl-[protein] + (6R)-5,10-methylene-5,6,7,8-tetrahydrofolate + NH4(+)</text>
        <dbReference type="Rhea" id="RHEA:16945"/>
        <dbReference type="Rhea" id="RHEA-COMP:10475"/>
        <dbReference type="Rhea" id="RHEA-COMP:10492"/>
        <dbReference type="ChEBI" id="CHEBI:15636"/>
        <dbReference type="ChEBI" id="CHEBI:28938"/>
        <dbReference type="ChEBI" id="CHEBI:57453"/>
        <dbReference type="ChEBI" id="CHEBI:83100"/>
        <dbReference type="ChEBI" id="CHEBI:83143"/>
        <dbReference type="EC" id="2.1.2.10"/>
    </reaction>
</comment>
<evidence type="ECO:0000256" key="5">
    <source>
        <dbReference type="ARBA" id="ARBA00022946"/>
    </source>
</evidence>
<dbReference type="EC" id="2.1.2.10" evidence="2"/>
<keyword evidence="12" id="KW-1185">Reference proteome</keyword>
<reference evidence="11 12" key="1">
    <citation type="submission" date="2019-03" db="EMBL/GenBank/DDBJ databases">
        <title>Genomic Encyclopedia of Type Strains, Phase IV (KMG-IV): sequencing the most valuable type-strain genomes for metagenomic binning, comparative biology and taxonomic classification.</title>
        <authorList>
            <person name="Goeker M."/>
        </authorList>
    </citation>
    <scope>NUCLEOTIDE SEQUENCE [LARGE SCALE GENOMIC DNA]</scope>
    <source>
        <strain evidence="11 12">DSM 2132</strain>
    </source>
</reference>
<dbReference type="RefSeq" id="WP_132706457.1">
    <property type="nucleotide sequence ID" value="NZ_JACIGF010000001.1"/>
</dbReference>
<gene>
    <name evidence="11" type="ORF">EV659_10184</name>
</gene>
<dbReference type="InterPro" id="IPR029043">
    <property type="entry name" value="GcvT/YgfZ_C"/>
</dbReference>
<dbReference type="PIRSF" id="PIRSF006487">
    <property type="entry name" value="GcvT"/>
    <property type="match status" value="1"/>
</dbReference>
<dbReference type="Gene3D" id="4.10.1250.10">
    <property type="entry name" value="Aminomethyltransferase fragment"/>
    <property type="match status" value="1"/>
</dbReference>
<comment type="caution">
    <text evidence="11">The sequence shown here is derived from an EMBL/GenBank/DDBJ whole genome shotgun (WGS) entry which is preliminary data.</text>
</comment>
<evidence type="ECO:0000256" key="8">
    <source>
        <dbReference type="PIRSR" id="PIRSR006487-1"/>
    </source>
</evidence>
<dbReference type="PANTHER" id="PTHR43757">
    <property type="entry name" value="AMINOMETHYLTRANSFERASE"/>
    <property type="match status" value="1"/>
</dbReference>
<evidence type="ECO:0000256" key="7">
    <source>
        <dbReference type="ARBA" id="ARBA00047665"/>
    </source>
</evidence>
<organism evidence="11 12">
    <name type="scientific">Rhodothalassium salexigens DSM 2132</name>
    <dbReference type="NCBI Taxonomy" id="1188247"/>
    <lineage>
        <taxon>Bacteria</taxon>
        <taxon>Pseudomonadati</taxon>
        <taxon>Pseudomonadota</taxon>
        <taxon>Alphaproteobacteria</taxon>
        <taxon>Rhodothalassiales</taxon>
        <taxon>Rhodothalassiaceae</taxon>
        <taxon>Rhodothalassium</taxon>
    </lineage>
</organism>
<accession>A0A4V2SQC9</accession>
<evidence type="ECO:0000259" key="10">
    <source>
        <dbReference type="Pfam" id="PF08669"/>
    </source>
</evidence>
<dbReference type="InterPro" id="IPR013977">
    <property type="entry name" value="GcvT_C"/>
</dbReference>
<proteinExistence type="inferred from homology"/>
<dbReference type="OrthoDB" id="9774591at2"/>
<evidence type="ECO:0000256" key="4">
    <source>
        <dbReference type="ARBA" id="ARBA00022679"/>
    </source>
</evidence>
<sequence>MTQSALKTTQLHSLHERLGAKMVPFAGYHMPVQYDGVLGEHTHTRKAAGLFDVGHMGQATLTGLDGRDPGAALEALVPGAMATLKPGRTRYTLLLNDEGGIRDDLMVTRLDAETLYLVVNAACKDTDFAHIAAALDGQARLDPLTDRGLVALQGPRAAEALAGQVAGIEDLTFMQASRAEWREHDLLLTRSGYTGEDGFEISVPNAAIEAFVEALLAHDSVKPVGLGARDSLRLEAGLCLYGHDLDEATTPVEADLVWAIGKKRRETGGFPGFTVIRRQMEEGITRRRVGLRPEGRTIAREGSEIVDDQGQTIGRVTSGSFAPSVGGPVAMGYVRPDFAAVDTPVGLKVRGKVHPARVAATPFVAHRYVRG</sequence>
<evidence type="ECO:0000256" key="3">
    <source>
        <dbReference type="ARBA" id="ARBA00022576"/>
    </source>
</evidence>
<dbReference type="GO" id="GO:0032259">
    <property type="term" value="P:methylation"/>
    <property type="evidence" value="ECO:0007669"/>
    <property type="project" value="UniProtKB-KW"/>
</dbReference>
<dbReference type="Proteomes" id="UP000295399">
    <property type="component" value="Unassembled WGS sequence"/>
</dbReference>
<dbReference type="GO" id="GO:0008483">
    <property type="term" value="F:transaminase activity"/>
    <property type="evidence" value="ECO:0007669"/>
    <property type="project" value="UniProtKB-KW"/>
</dbReference>
<dbReference type="Gene3D" id="3.30.70.1400">
    <property type="entry name" value="Aminomethyltransferase beta-barrel domains"/>
    <property type="match status" value="1"/>
</dbReference>
<dbReference type="SUPFAM" id="SSF103025">
    <property type="entry name" value="Folate-binding domain"/>
    <property type="match status" value="1"/>
</dbReference>
<dbReference type="FunFam" id="4.10.1250.10:FF:000002">
    <property type="entry name" value="Aminomethyltransferase"/>
    <property type="match status" value="1"/>
</dbReference>
<feature type="domain" description="Aminomethyltransferase C-terminal" evidence="10">
    <location>
        <begin position="286"/>
        <end position="364"/>
    </location>
</feature>
<dbReference type="GO" id="GO:0005960">
    <property type="term" value="C:glycine cleavage complex"/>
    <property type="evidence" value="ECO:0007669"/>
    <property type="project" value="InterPro"/>
</dbReference>
<dbReference type="InterPro" id="IPR027266">
    <property type="entry name" value="TrmE/GcvT-like"/>
</dbReference>
<evidence type="ECO:0000256" key="2">
    <source>
        <dbReference type="ARBA" id="ARBA00012616"/>
    </source>
</evidence>
<evidence type="ECO:0000313" key="11">
    <source>
        <dbReference type="EMBL" id="TCP38186.1"/>
    </source>
</evidence>
<name>A0A4V2SQC9_RHOSA</name>
<dbReference type="AlphaFoldDB" id="A0A4V2SQC9"/>
<feature type="domain" description="GCVT N-terminal" evidence="9">
    <location>
        <begin position="11"/>
        <end position="263"/>
    </location>
</feature>
<dbReference type="Gene3D" id="2.40.30.110">
    <property type="entry name" value="Aminomethyltransferase beta-barrel domains"/>
    <property type="match status" value="1"/>
</dbReference>
<dbReference type="InParanoid" id="A0A4V2SQC9"/>
<keyword evidence="11" id="KW-0489">Methyltransferase</keyword>
<dbReference type="Pfam" id="PF08669">
    <property type="entry name" value="GCV_T_C"/>
    <property type="match status" value="1"/>
</dbReference>
<dbReference type="FunCoup" id="A0A4V2SQC9">
    <property type="interactions" value="539"/>
</dbReference>
<dbReference type="SUPFAM" id="SSF101790">
    <property type="entry name" value="Aminomethyltransferase beta-barrel domain"/>
    <property type="match status" value="1"/>
</dbReference>
<dbReference type="InterPro" id="IPR028896">
    <property type="entry name" value="GcvT/YgfZ/DmdA"/>
</dbReference>
<dbReference type="GO" id="GO:0004047">
    <property type="term" value="F:aminomethyltransferase activity"/>
    <property type="evidence" value="ECO:0007669"/>
    <property type="project" value="UniProtKB-EC"/>
</dbReference>
<dbReference type="NCBIfam" id="NF001567">
    <property type="entry name" value="PRK00389.1"/>
    <property type="match status" value="1"/>
</dbReference>
<feature type="binding site" evidence="8">
    <location>
        <position position="200"/>
    </location>
    <ligand>
        <name>substrate</name>
    </ligand>
</feature>
<dbReference type="InterPro" id="IPR006222">
    <property type="entry name" value="GCVT_N"/>
</dbReference>
<evidence type="ECO:0000259" key="9">
    <source>
        <dbReference type="Pfam" id="PF01571"/>
    </source>
</evidence>
<dbReference type="GO" id="GO:0008168">
    <property type="term" value="F:methyltransferase activity"/>
    <property type="evidence" value="ECO:0007669"/>
    <property type="project" value="UniProtKB-KW"/>
</dbReference>
<dbReference type="Pfam" id="PF01571">
    <property type="entry name" value="GCV_T"/>
    <property type="match status" value="1"/>
</dbReference>
<dbReference type="NCBIfam" id="TIGR00528">
    <property type="entry name" value="gcvT"/>
    <property type="match status" value="1"/>
</dbReference>